<protein>
    <recommendedName>
        <fullName evidence="4">Non-canonical purine NTP pyrophosphatase</fullName>
    </recommendedName>
</protein>
<accession>A0A410QAR4</accession>
<dbReference type="Gene3D" id="3.90.950.10">
    <property type="match status" value="1"/>
</dbReference>
<evidence type="ECO:0008006" key="4">
    <source>
        <dbReference type="Google" id="ProtNLM"/>
    </source>
</evidence>
<dbReference type="GO" id="GO:0047429">
    <property type="term" value="F:nucleoside triphosphate diphosphatase activity"/>
    <property type="evidence" value="ECO:0007669"/>
    <property type="project" value="InterPro"/>
</dbReference>
<dbReference type="GO" id="GO:0009143">
    <property type="term" value="P:nucleoside triphosphate catabolic process"/>
    <property type="evidence" value="ECO:0007669"/>
    <property type="project" value="InterPro"/>
</dbReference>
<keyword evidence="1" id="KW-0378">Hydrolase</keyword>
<dbReference type="RefSeq" id="WP_128752147.1">
    <property type="nucleotide sequence ID" value="NZ_CP035282.1"/>
</dbReference>
<dbReference type="KEGG" id="spoa:EQM13_05340"/>
<gene>
    <name evidence="2" type="ORF">EQM13_05340</name>
</gene>
<dbReference type="InterPro" id="IPR002637">
    <property type="entry name" value="RdgB/HAM1"/>
</dbReference>
<name>A0A410QAR4_9FIRM</name>
<organism evidence="2 3">
    <name type="scientific">Acidilutibacter cellobiosedens</name>
    <dbReference type="NCBI Taxonomy" id="2507161"/>
    <lineage>
        <taxon>Bacteria</taxon>
        <taxon>Bacillati</taxon>
        <taxon>Bacillota</taxon>
        <taxon>Tissierellia</taxon>
        <taxon>Tissierellales</taxon>
        <taxon>Acidilutibacteraceae</taxon>
        <taxon>Acidilutibacter</taxon>
    </lineage>
</organism>
<dbReference type="Proteomes" id="UP000287969">
    <property type="component" value="Chromosome"/>
</dbReference>
<keyword evidence="3" id="KW-1185">Reference proteome</keyword>
<dbReference type="EMBL" id="CP035282">
    <property type="protein sequence ID" value="QAT61047.1"/>
    <property type="molecule type" value="Genomic_DNA"/>
</dbReference>
<reference evidence="3" key="1">
    <citation type="submission" date="2019-01" db="EMBL/GenBank/DDBJ databases">
        <title>Draft genomes of a novel of Sporanaerobacter strains.</title>
        <authorList>
            <person name="Ma S."/>
        </authorList>
    </citation>
    <scope>NUCLEOTIDE SEQUENCE [LARGE SCALE GENOMIC DNA]</scope>
    <source>
        <strain evidence="3">NJN-17</strain>
    </source>
</reference>
<dbReference type="OrthoDB" id="9807456at2"/>
<proteinExistence type="predicted"/>
<dbReference type="SUPFAM" id="SSF52972">
    <property type="entry name" value="ITPase-like"/>
    <property type="match status" value="1"/>
</dbReference>
<evidence type="ECO:0000313" key="3">
    <source>
        <dbReference type="Proteomes" id="UP000287969"/>
    </source>
</evidence>
<evidence type="ECO:0000256" key="1">
    <source>
        <dbReference type="ARBA" id="ARBA00022801"/>
    </source>
</evidence>
<dbReference type="Pfam" id="PF01725">
    <property type="entry name" value="Ham1p_like"/>
    <property type="match status" value="1"/>
</dbReference>
<dbReference type="AlphaFoldDB" id="A0A410QAR4"/>
<sequence length="201" mass="23303">MKILYGTGNIAKINSMKNMLRNLEIEIISLNDVNLKVEKIYENGNSPLENAKIKAFAYYKVWGKPVFSCDSALYIDRMDFYHQPGVHVRRINGGELNDEEMIKYYTELASKAGGEVKAKYKNAICLILDEKKVFEYDGNDIAEEFIITSEPHKKRKRGFPLDSISKDIKTGKYYMDLSYYTESQKNMINGFRDFFIRSLVL</sequence>
<evidence type="ECO:0000313" key="2">
    <source>
        <dbReference type="EMBL" id="QAT61047.1"/>
    </source>
</evidence>
<dbReference type="InterPro" id="IPR029001">
    <property type="entry name" value="ITPase-like_fam"/>
</dbReference>